<dbReference type="Proteomes" id="UP000299102">
    <property type="component" value="Unassembled WGS sequence"/>
</dbReference>
<gene>
    <name evidence="1" type="ORF">EVAR_99318_1</name>
</gene>
<accession>A0A4C1YZN6</accession>
<dbReference type="EMBL" id="BGZK01001430">
    <property type="protein sequence ID" value="GBP79795.1"/>
    <property type="molecule type" value="Genomic_DNA"/>
</dbReference>
<organism evidence="1 2">
    <name type="scientific">Eumeta variegata</name>
    <name type="common">Bagworm moth</name>
    <name type="synonym">Eumeta japonica</name>
    <dbReference type="NCBI Taxonomy" id="151549"/>
    <lineage>
        <taxon>Eukaryota</taxon>
        <taxon>Metazoa</taxon>
        <taxon>Ecdysozoa</taxon>
        <taxon>Arthropoda</taxon>
        <taxon>Hexapoda</taxon>
        <taxon>Insecta</taxon>
        <taxon>Pterygota</taxon>
        <taxon>Neoptera</taxon>
        <taxon>Endopterygota</taxon>
        <taxon>Lepidoptera</taxon>
        <taxon>Glossata</taxon>
        <taxon>Ditrysia</taxon>
        <taxon>Tineoidea</taxon>
        <taxon>Psychidae</taxon>
        <taxon>Oiketicinae</taxon>
        <taxon>Eumeta</taxon>
    </lineage>
</organism>
<sequence>MKKTWCIDNLVKFEGRRWLVGPRTARRVSLEGEGLCLAKTDQKQTTNKQNLKFVFFARNRSSQDLERGVVRGYYLKPDFGLSWLALKSPILLRNHRLRAHAQSTQRDGNRFPEYHTLIFYYGFKTFFDLNSHTLALCGSGAVNDRRH</sequence>
<reference evidence="1 2" key="1">
    <citation type="journal article" date="2019" name="Commun. Biol.">
        <title>The bagworm genome reveals a unique fibroin gene that provides high tensile strength.</title>
        <authorList>
            <person name="Kono N."/>
            <person name="Nakamura H."/>
            <person name="Ohtoshi R."/>
            <person name="Tomita M."/>
            <person name="Numata K."/>
            <person name="Arakawa K."/>
        </authorList>
    </citation>
    <scope>NUCLEOTIDE SEQUENCE [LARGE SCALE GENOMIC DNA]</scope>
</reference>
<proteinExistence type="predicted"/>
<dbReference type="AlphaFoldDB" id="A0A4C1YZN6"/>
<protein>
    <submittedName>
        <fullName evidence="1">Uncharacterized protein</fullName>
    </submittedName>
</protein>
<comment type="caution">
    <text evidence="1">The sequence shown here is derived from an EMBL/GenBank/DDBJ whole genome shotgun (WGS) entry which is preliminary data.</text>
</comment>
<keyword evidence="2" id="KW-1185">Reference proteome</keyword>
<evidence type="ECO:0000313" key="1">
    <source>
        <dbReference type="EMBL" id="GBP79795.1"/>
    </source>
</evidence>
<name>A0A4C1YZN6_EUMVA</name>
<evidence type="ECO:0000313" key="2">
    <source>
        <dbReference type="Proteomes" id="UP000299102"/>
    </source>
</evidence>